<feature type="chain" id="PRO_5046943923" evidence="7">
    <location>
        <begin position="19"/>
        <end position="1079"/>
    </location>
</feature>
<proteinExistence type="predicted"/>
<comment type="caution">
    <text evidence="10">The sequence shown here is derived from an EMBL/GenBank/DDBJ whole genome shotgun (WGS) entry which is preliminary data.</text>
</comment>
<keyword evidence="2" id="KW-0813">Transport</keyword>
<evidence type="ECO:0000313" key="10">
    <source>
        <dbReference type="EMBL" id="MDT0630990.1"/>
    </source>
</evidence>
<dbReference type="PANTHER" id="PTHR30069:SF46">
    <property type="entry name" value="OAR PROTEIN"/>
    <property type="match status" value="1"/>
</dbReference>
<keyword evidence="3" id="KW-1134">Transmembrane beta strand</keyword>
<evidence type="ECO:0000256" key="2">
    <source>
        <dbReference type="ARBA" id="ARBA00022448"/>
    </source>
</evidence>
<evidence type="ECO:0000259" key="9">
    <source>
        <dbReference type="Pfam" id="PF25183"/>
    </source>
</evidence>
<organism evidence="10 11">
    <name type="scientific">Rubrivirga litoralis</name>
    <dbReference type="NCBI Taxonomy" id="3075598"/>
    <lineage>
        <taxon>Bacteria</taxon>
        <taxon>Pseudomonadati</taxon>
        <taxon>Rhodothermota</taxon>
        <taxon>Rhodothermia</taxon>
        <taxon>Rhodothermales</taxon>
        <taxon>Rubricoccaceae</taxon>
        <taxon>Rubrivirga</taxon>
    </lineage>
</organism>
<evidence type="ECO:0000256" key="7">
    <source>
        <dbReference type="SAM" id="SignalP"/>
    </source>
</evidence>
<dbReference type="InterPro" id="IPR039426">
    <property type="entry name" value="TonB-dep_rcpt-like"/>
</dbReference>
<dbReference type="Pfam" id="PF25183">
    <property type="entry name" value="OMP_b-brl_4"/>
    <property type="match status" value="2"/>
</dbReference>
<keyword evidence="11" id="KW-1185">Reference proteome</keyword>
<dbReference type="SUPFAM" id="SSF49464">
    <property type="entry name" value="Carboxypeptidase regulatory domain-like"/>
    <property type="match status" value="1"/>
</dbReference>
<evidence type="ECO:0000313" key="11">
    <source>
        <dbReference type="Proteomes" id="UP001267426"/>
    </source>
</evidence>
<evidence type="ECO:0000256" key="1">
    <source>
        <dbReference type="ARBA" id="ARBA00004571"/>
    </source>
</evidence>
<dbReference type="Pfam" id="PF13620">
    <property type="entry name" value="CarboxypepD_reg"/>
    <property type="match status" value="1"/>
</dbReference>
<dbReference type="Gene3D" id="2.60.40.1120">
    <property type="entry name" value="Carboxypeptidase-like, regulatory domain"/>
    <property type="match status" value="1"/>
</dbReference>
<dbReference type="InterPro" id="IPR057601">
    <property type="entry name" value="Oar-like_b-barrel"/>
</dbReference>
<dbReference type="InterPro" id="IPR012910">
    <property type="entry name" value="Plug_dom"/>
</dbReference>
<dbReference type="SUPFAM" id="SSF56935">
    <property type="entry name" value="Porins"/>
    <property type="match status" value="1"/>
</dbReference>
<dbReference type="InterPro" id="IPR008969">
    <property type="entry name" value="CarboxyPept-like_regulatory"/>
</dbReference>
<accession>A0ABU3BNX0</accession>
<feature type="domain" description="TonB-dependent transporter Oar-like beta-barrel" evidence="9">
    <location>
        <begin position="240"/>
        <end position="311"/>
    </location>
</feature>
<reference evidence="10 11" key="1">
    <citation type="submission" date="2023-09" db="EMBL/GenBank/DDBJ databases">
        <authorList>
            <person name="Rey-Velasco X."/>
        </authorList>
    </citation>
    <scope>NUCLEOTIDE SEQUENCE [LARGE SCALE GENOMIC DNA]</scope>
    <source>
        <strain evidence="10 11">F394</strain>
    </source>
</reference>
<keyword evidence="5" id="KW-0472">Membrane</keyword>
<feature type="signal peptide" evidence="7">
    <location>
        <begin position="1"/>
        <end position="18"/>
    </location>
</feature>
<evidence type="ECO:0000256" key="4">
    <source>
        <dbReference type="ARBA" id="ARBA00022692"/>
    </source>
</evidence>
<dbReference type="PANTHER" id="PTHR30069">
    <property type="entry name" value="TONB-DEPENDENT OUTER MEMBRANE RECEPTOR"/>
    <property type="match status" value="1"/>
</dbReference>
<keyword evidence="6" id="KW-0998">Cell outer membrane</keyword>
<feature type="domain" description="TonB-dependent transporter Oar-like beta-barrel" evidence="9">
    <location>
        <begin position="351"/>
        <end position="992"/>
    </location>
</feature>
<evidence type="ECO:0000259" key="8">
    <source>
        <dbReference type="Pfam" id="PF07715"/>
    </source>
</evidence>
<comment type="subcellular location">
    <subcellularLocation>
        <location evidence="1">Cell outer membrane</location>
        <topology evidence="1">Multi-pass membrane protein</topology>
    </subcellularLocation>
</comment>
<keyword evidence="7" id="KW-0732">Signal</keyword>
<evidence type="ECO:0000256" key="3">
    <source>
        <dbReference type="ARBA" id="ARBA00022452"/>
    </source>
</evidence>
<dbReference type="Gene3D" id="2.40.170.20">
    <property type="entry name" value="TonB-dependent receptor, beta-barrel domain"/>
    <property type="match status" value="1"/>
</dbReference>
<sequence>MRNLLLALLVLAPAAAMAQGTTTSTLTGTVTDVAGVPIPGANVVAVHEPSGTPYGAATQADGRYSIRGLRVGGPYTVTARFVGYGATSVTGLQLTLGQTETVDFELAEDTAQLGEVSVIAIDDPILSGSRTGARTTVDEEQIERLPTINRSLADFARLTPQAATGTDDQVSVAGRNNRYNNIQVDGATLNDVFGLSGTGAPGGQANAQPISLDAVETFNVDIAPFDVRYNGFTGAQINAVTKSGTNNFSGSVRYLGRNEALVGSLPSTDAIGETDEFGDFSNQFFVGTLGGPIIQDKLFFFANAEVQTITTPLDAGVLGSSSSNIFPIAADSLQRIIDIAQNQYGYDPGTFDAFSADTDNLKLLGKLDWNVSDANRASFRVNYVDATDEAGVGRGRRSFDLSNRQYNFASKTLSSVAELRSNFGADAYNEARLVYTRIRDSRDVQSNPFPQVEIDVTSPSGDPDQPDRGTVNLGIDRFSQANALDQDILEFTDNLTLTRGAHTVTLGTSNQYYRFSNLFIQDYYGAYEFDSINDFAAGDPARFNLSYSLLDDEQPRAAFSALQFGLYAQDEYQVSPTLALTGGLRVDLPVFLDTPLDNPASVDAFGLSTTDVPNGQVLFSPRVGFNYAVDETRSTQVRGGTGIFSGRAPFVWVSNVYSNTGVDFARVDTRDAGFFVPSADPSAQQGAAQNLPIGDTSEINLLADGFKFPQVWRSNLAFDQRLPGDVVATLEGLYTKNINDVAFRNLNLEQTGTAFDGRPVFGTAEFDGFTPGRPIRGRTSLVDDRFTNAILLENTSEGYEYFLTAALRKRSEGLDAGLSYTYGRATNVNNGSSSRAISNFQYNESFNPNAQEVGTADFEVRHRVLGNLAYRAAYADRFATTIGLVYDGRSGEPFSWIYDGNANADTRDDNDLAYIPASPSDIVLVTNNYDALDAFIEGEPSLADNRGTVAERNSARSSWRNILDLQLTQEIETVRGQKVELTANLLNVLNLFNSEWGHVLFPAFNNYRFLDFFGYVDQDDIGTEVNGVTITEADLGKPVVAFNELEDENADGEIDRDDLFSRSNIASRWQLQLGVRYTF</sequence>
<protein>
    <submittedName>
        <fullName evidence="10">Carboxypeptidase regulatory-like domain-containing protein</fullName>
    </submittedName>
</protein>
<dbReference type="Pfam" id="PF07715">
    <property type="entry name" value="Plug"/>
    <property type="match status" value="1"/>
</dbReference>
<dbReference type="InterPro" id="IPR036942">
    <property type="entry name" value="Beta-barrel_TonB_sf"/>
</dbReference>
<name>A0ABU3BNX0_9BACT</name>
<dbReference type="Proteomes" id="UP001267426">
    <property type="component" value="Unassembled WGS sequence"/>
</dbReference>
<dbReference type="EMBL" id="JAVRHT010000007">
    <property type="protein sequence ID" value="MDT0630990.1"/>
    <property type="molecule type" value="Genomic_DNA"/>
</dbReference>
<dbReference type="RefSeq" id="WP_311662328.1">
    <property type="nucleotide sequence ID" value="NZ_JAVRHT010000007.1"/>
</dbReference>
<gene>
    <name evidence="10" type="ORF">RM540_04440</name>
</gene>
<feature type="domain" description="TonB-dependent receptor plug" evidence="8">
    <location>
        <begin position="131"/>
        <end position="230"/>
    </location>
</feature>
<evidence type="ECO:0000256" key="6">
    <source>
        <dbReference type="ARBA" id="ARBA00023237"/>
    </source>
</evidence>
<keyword evidence="4" id="KW-0812">Transmembrane</keyword>
<evidence type="ECO:0000256" key="5">
    <source>
        <dbReference type="ARBA" id="ARBA00023136"/>
    </source>
</evidence>